<reference evidence="2 3" key="1">
    <citation type="submission" date="2016-09" db="EMBL/GenBank/DDBJ databases">
        <title>The draft genome of Dichanthelium oligosanthes: A C3 panicoid grass species.</title>
        <authorList>
            <person name="Studer A.J."/>
            <person name="Schnable J.C."/>
            <person name="Brutnell T.P."/>
        </authorList>
    </citation>
    <scope>NUCLEOTIDE SEQUENCE [LARGE SCALE GENOMIC DNA]</scope>
    <source>
        <strain evidence="3">cv. Kellogg 1175</strain>
        <tissue evidence="2">Leaf</tissue>
    </source>
</reference>
<dbReference type="AlphaFoldDB" id="A0A1E5UYC3"/>
<dbReference type="Proteomes" id="UP000095767">
    <property type="component" value="Unassembled WGS sequence"/>
</dbReference>
<feature type="non-terminal residue" evidence="2">
    <location>
        <position position="368"/>
    </location>
</feature>
<protein>
    <recommendedName>
        <fullName evidence="1">F-box protein AT5G49610-like beta-propeller domain-containing protein</fullName>
    </recommendedName>
</protein>
<feature type="domain" description="F-box protein AT5G49610-like beta-propeller" evidence="1">
    <location>
        <begin position="118"/>
        <end position="362"/>
    </location>
</feature>
<evidence type="ECO:0000313" key="3">
    <source>
        <dbReference type="Proteomes" id="UP000095767"/>
    </source>
</evidence>
<name>A0A1E5UYC3_9POAL</name>
<keyword evidence="3" id="KW-1185">Reference proteome</keyword>
<proteinExistence type="predicted"/>
<dbReference type="Pfam" id="PF23635">
    <property type="entry name" value="Beta-prop_AT5G49610-like"/>
    <property type="match status" value="1"/>
</dbReference>
<dbReference type="InterPro" id="IPR056594">
    <property type="entry name" value="AT5G49610-like_b-prop"/>
</dbReference>
<dbReference type="InterPro" id="IPR036047">
    <property type="entry name" value="F-box-like_dom_sf"/>
</dbReference>
<dbReference type="EMBL" id="LWDX02058330">
    <property type="protein sequence ID" value="OEL17896.1"/>
    <property type="molecule type" value="Genomic_DNA"/>
</dbReference>
<comment type="caution">
    <text evidence="2">The sequence shown here is derived from an EMBL/GenBank/DDBJ whole genome shotgun (WGS) entry which is preliminary data.</text>
</comment>
<evidence type="ECO:0000313" key="2">
    <source>
        <dbReference type="EMBL" id="OEL17896.1"/>
    </source>
</evidence>
<dbReference type="SUPFAM" id="SSF81383">
    <property type="entry name" value="F-box domain"/>
    <property type="match status" value="1"/>
</dbReference>
<organism evidence="2 3">
    <name type="scientific">Dichanthelium oligosanthes</name>
    <dbReference type="NCBI Taxonomy" id="888268"/>
    <lineage>
        <taxon>Eukaryota</taxon>
        <taxon>Viridiplantae</taxon>
        <taxon>Streptophyta</taxon>
        <taxon>Embryophyta</taxon>
        <taxon>Tracheophyta</taxon>
        <taxon>Spermatophyta</taxon>
        <taxon>Magnoliopsida</taxon>
        <taxon>Liliopsida</taxon>
        <taxon>Poales</taxon>
        <taxon>Poaceae</taxon>
        <taxon>PACMAD clade</taxon>
        <taxon>Panicoideae</taxon>
        <taxon>Panicodae</taxon>
        <taxon>Paniceae</taxon>
        <taxon>Dichantheliinae</taxon>
        <taxon>Dichanthelium</taxon>
    </lineage>
</organism>
<dbReference type="OrthoDB" id="695004at2759"/>
<accession>A0A1E5UYC3</accession>
<evidence type="ECO:0000259" key="1">
    <source>
        <dbReference type="Pfam" id="PF23635"/>
    </source>
</evidence>
<sequence length="368" mass="40991">MRGNKEARPTPAPAAAEADAASAVLRSKDLLPEILLRVGLPTCLVRAAAVRKRWLRIARDPAFLRRFRERHPPRLLGFYANVCTSTGPQFMPVSQAPELATTVRRASTLDDFGGHFYINDCRNGRLLVTVAVAGADHFGTRVLSPLQPTRGTVVLPPAPRLQSKDSQRWFFLPEDDSEDGAISVEVKYTQTGLEAQVRALESGIWGIRTNAAVVLTEAPQSEVQILPPVHGKIYMTFYSVQSHHEGILELDLAAARISVIPLPDRVRTYNFRLSCGEDAGLSLVHAEGSLPSIWSHIRSGNGAHDWVVLGDTIRVHEAWNRDDDVLMSEVDSNLEYVFMWMKVNRLLISMHLRSKTEKAYDARNFPNL</sequence>
<gene>
    <name evidence="2" type="ORF">BAE44_0021085</name>
</gene>
<dbReference type="PANTHER" id="PTHR33207">
    <property type="entry name" value="F-BOX DOMAIN CONTAINING PROTEIN-RELATED"/>
    <property type="match status" value="1"/>
</dbReference>